<feature type="transmembrane region" description="Helical" evidence="1">
    <location>
        <begin position="33"/>
        <end position="52"/>
    </location>
</feature>
<dbReference type="RefSeq" id="WP_184193138.1">
    <property type="nucleotide sequence ID" value="NZ_JACHGW010000001.1"/>
</dbReference>
<dbReference type="AlphaFoldDB" id="A0A7W9SNR5"/>
<keyword evidence="1" id="KW-1133">Transmembrane helix</keyword>
<name>A0A7W9SNR5_ARMRO</name>
<keyword evidence="1" id="KW-0812">Transmembrane</keyword>
<evidence type="ECO:0000256" key="1">
    <source>
        <dbReference type="SAM" id="Phobius"/>
    </source>
</evidence>
<organism evidence="2 3">
    <name type="scientific">Armatimonas rosea</name>
    <dbReference type="NCBI Taxonomy" id="685828"/>
    <lineage>
        <taxon>Bacteria</taxon>
        <taxon>Bacillati</taxon>
        <taxon>Armatimonadota</taxon>
        <taxon>Armatimonadia</taxon>
        <taxon>Armatimonadales</taxon>
        <taxon>Armatimonadaceae</taxon>
        <taxon>Armatimonas</taxon>
    </lineage>
</organism>
<comment type="caution">
    <text evidence="2">The sequence shown here is derived from an EMBL/GenBank/DDBJ whole genome shotgun (WGS) entry which is preliminary data.</text>
</comment>
<evidence type="ECO:0000313" key="2">
    <source>
        <dbReference type="EMBL" id="MBB6049539.1"/>
    </source>
</evidence>
<proteinExistence type="predicted"/>
<dbReference type="Proteomes" id="UP000520814">
    <property type="component" value="Unassembled WGS sequence"/>
</dbReference>
<evidence type="ECO:0000313" key="3">
    <source>
        <dbReference type="Proteomes" id="UP000520814"/>
    </source>
</evidence>
<reference evidence="2 3" key="1">
    <citation type="submission" date="2020-08" db="EMBL/GenBank/DDBJ databases">
        <title>Genomic Encyclopedia of Type Strains, Phase IV (KMG-IV): sequencing the most valuable type-strain genomes for metagenomic binning, comparative biology and taxonomic classification.</title>
        <authorList>
            <person name="Goeker M."/>
        </authorList>
    </citation>
    <scope>NUCLEOTIDE SEQUENCE [LARGE SCALE GENOMIC DNA]</scope>
    <source>
        <strain evidence="2 3">DSM 23562</strain>
    </source>
</reference>
<accession>A0A7W9SNR5</accession>
<keyword evidence="1" id="KW-0472">Membrane</keyword>
<dbReference type="EMBL" id="JACHGW010000001">
    <property type="protein sequence ID" value="MBB6049539.1"/>
    <property type="molecule type" value="Genomic_DNA"/>
</dbReference>
<protein>
    <submittedName>
        <fullName evidence="2">Uncharacterized protein</fullName>
    </submittedName>
</protein>
<keyword evidence="3" id="KW-1185">Reference proteome</keyword>
<gene>
    <name evidence="2" type="ORF">HNQ39_001301</name>
</gene>
<sequence>MSLQSLNTQVPLPTLLTDYVQQTRREARRRQGLSALSVFFLVGTLGALSLIATDFFPLFLLGGVCLIALRLESYIAPAWVRQGALVLEALTEVPKDALPELFALGEALESLPKLRKRTRRRDPNAQRANRLVFEIQEALFVALTRLLAYRSPEELETLGTAQRAFLRRAIFRTADANFITCALLVLATLQDTELRAQAEEFSACHPSERIREAASEYLLSLAAP</sequence>